<evidence type="ECO:0000256" key="1">
    <source>
        <dbReference type="ARBA" id="ARBA00004300"/>
    </source>
</evidence>
<feature type="binding site" evidence="10">
    <location>
        <position position="121"/>
    </location>
    <ligand>
        <name>ATP</name>
        <dbReference type="ChEBI" id="CHEBI:30616"/>
    </ligand>
</feature>
<dbReference type="InterPro" id="IPR017441">
    <property type="entry name" value="Protein_kinase_ATP_BS"/>
</dbReference>
<keyword evidence="12" id="KW-0472">Membrane</keyword>
<evidence type="ECO:0000256" key="8">
    <source>
        <dbReference type="ARBA" id="ARBA00022840"/>
    </source>
</evidence>
<comment type="similarity">
    <text evidence="3">Belongs to the protein kinase superfamily. NEK Ser/Thr protein kinase family. NIMA subfamily.</text>
</comment>
<dbReference type="SMART" id="SM00220">
    <property type="entry name" value="S_TKc"/>
    <property type="match status" value="1"/>
</dbReference>
<comment type="subcellular location">
    <subcellularLocation>
        <location evidence="1">Cytoplasm</location>
        <location evidence="1">Cytoskeleton</location>
        <location evidence="1">Microtubule organizing center</location>
        <location evidence="1">Centrosome</location>
    </subcellularLocation>
    <subcellularLocation>
        <location evidence="2">Cytoplasm</location>
        <location evidence="2">Cytoskeleton</location>
        <location evidence="2">Spindle pole</location>
    </subcellularLocation>
</comment>
<dbReference type="SUPFAM" id="SSF56112">
    <property type="entry name" value="Protein kinase-like (PK-like)"/>
    <property type="match status" value="1"/>
</dbReference>
<reference evidence="15" key="1">
    <citation type="submission" date="2017-06" db="EMBL/GenBank/DDBJ databases">
        <authorList>
            <person name="Varghese N."/>
            <person name="Submissions S."/>
        </authorList>
    </citation>
    <scope>NUCLEOTIDE SEQUENCE [LARGE SCALE GENOMIC DNA]</scope>
    <source>
        <strain evidence="15">JCM 23211</strain>
    </source>
</reference>
<dbReference type="PROSITE" id="PS00107">
    <property type="entry name" value="PROTEIN_KINASE_ATP"/>
    <property type="match status" value="1"/>
</dbReference>
<dbReference type="InterPro" id="IPR011009">
    <property type="entry name" value="Kinase-like_dom_sf"/>
</dbReference>
<sequence length="678" mass="73382">MQPGSERVTENQDSAPAASDGSPTLQASLFDVDAGPETARADTQADATPADTAQAGVTPDATGTSTADLSWTQPGKRDELEDLDVGDRLDDFDLLMGLGRGAFARVFLSRQRSMQRIVAVKISEDRGSEPQTLAQLDHDYIVRVFDQRVLPDKQLRLLYMQYLPGGTLLDVLVRTRGIPASERSGQTLLDAVDTAIELKGGLTPTDSTVRQHLSTLSWPETVAWLGRRLAEALNYAGERGVLHRDIKPANVLLTAEGVPKLADFNISFSESVKGDSPVAYFGGSLSYMSPEQLEACHPGKPGAAEDLDTRSDLYSLGVVLWELLTGDKPFDEADVGPTAGDRTTIDGLLTMRLAGVEDTALTSLPADCPTTLRRVLLKCLAPNPDDRWPTGRELAQQFDLCLDAHARDLVDPPPSSPRLRLRPFTVPVMTAAIGIPNMIAAVYNYQHNKALIISDLSAEAQSRFEAVSTLINGVCWPLGLALILFCGRRVLAVPHALRKGRAVSEERLALTRTDTLLIADRVVAVCLGLWIVAAIAYPVSLQIAAGSIPPKAFVHFFASLGVCGAMATAYPFFLVSLFTIRCLYPSLLPYGHADSEDTRRLQALDRRSVVYLAIAGSIPLVAVAGLTFVPAEDIPDIIDVVRVVCVGGIAAFVASYSIFRLLERDLRALRRVVSRDNY</sequence>
<dbReference type="STRING" id="398843.A3K89_18645"/>
<dbReference type="InterPro" id="IPR001245">
    <property type="entry name" value="Ser-Thr/Tyr_kinase_cat_dom"/>
</dbReference>
<evidence type="ECO:0000256" key="6">
    <source>
        <dbReference type="ARBA" id="ARBA00022741"/>
    </source>
</evidence>
<dbReference type="PANTHER" id="PTHR43289">
    <property type="entry name" value="MITOGEN-ACTIVATED PROTEIN KINASE KINASE KINASE 20-RELATED"/>
    <property type="match status" value="1"/>
</dbReference>
<keyword evidence="4 14" id="KW-0723">Serine/threonine-protein kinase</keyword>
<keyword evidence="6 10" id="KW-0547">Nucleotide-binding</keyword>
<feature type="transmembrane region" description="Helical" evidence="12">
    <location>
        <begin position="640"/>
        <end position="662"/>
    </location>
</feature>
<keyword evidence="7 14" id="KW-0418">Kinase</keyword>
<keyword evidence="9" id="KW-0963">Cytoplasm</keyword>
<evidence type="ECO:0000256" key="3">
    <source>
        <dbReference type="ARBA" id="ARBA00010886"/>
    </source>
</evidence>
<dbReference type="InterPro" id="IPR000719">
    <property type="entry name" value="Prot_kinase_dom"/>
</dbReference>
<dbReference type="InterPro" id="IPR008271">
    <property type="entry name" value="Ser/Thr_kinase_AS"/>
</dbReference>
<keyword evidence="12" id="KW-1133">Transmembrane helix</keyword>
<gene>
    <name evidence="14" type="ORF">SAMN05421642_104350</name>
</gene>
<feature type="transmembrane region" description="Helical" evidence="12">
    <location>
        <begin position="424"/>
        <end position="446"/>
    </location>
</feature>
<accession>A0A239GQN8</accession>
<proteinExistence type="inferred from homology"/>
<evidence type="ECO:0000256" key="12">
    <source>
        <dbReference type="SAM" id="Phobius"/>
    </source>
</evidence>
<evidence type="ECO:0000256" key="5">
    <source>
        <dbReference type="ARBA" id="ARBA00022679"/>
    </source>
</evidence>
<dbReference type="Gene3D" id="1.10.510.10">
    <property type="entry name" value="Transferase(Phosphotransferase) domain 1"/>
    <property type="match status" value="2"/>
</dbReference>
<evidence type="ECO:0000259" key="13">
    <source>
        <dbReference type="PROSITE" id="PS50011"/>
    </source>
</evidence>
<feature type="transmembrane region" description="Helical" evidence="12">
    <location>
        <begin position="522"/>
        <end position="540"/>
    </location>
</feature>
<dbReference type="GO" id="GO:0005813">
    <property type="term" value="C:centrosome"/>
    <property type="evidence" value="ECO:0007669"/>
    <property type="project" value="UniProtKB-SubCell"/>
</dbReference>
<keyword evidence="8 10" id="KW-0067">ATP-binding</keyword>
<evidence type="ECO:0000256" key="10">
    <source>
        <dbReference type="PROSITE-ProRule" id="PRU10141"/>
    </source>
</evidence>
<dbReference type="RefSeq" id="WP_245865388.1">
    <property type="nucleotide sequence ID" value="NZ_FZOW01000004.1"/>
</dbReference>
<dbReference type="Pfam" id="PF07714">
    <property type="entry name" value="PK_Tyr_Ser-Thr"/>
    <property type="match status" value="1"/>
</dbReference>
<dbReference type="EMBL" id="FZOW01000004">
    <property type="protein sequence ID" value="SNS71175.1"/>
    <property type="molecule type" value="Genomic_DNA"/>
</dbReference>
<feature type="compositionally biased region" description="Polar residues" evidence="11">
    <location>
        <begin position="61"/>
        <end position="73"/>
    </location>
</feature>
<evidence type="ECO:0000313" key="14">
    <source>
        <dbReference type="EMBL" id="SNS71175.1"/>
    </source>
</evidence>
<keyword evidence="9" id="KW-0206">Cytoskeleton</keyword>
<keyword evidence="12" id="KW-0812">Transmembrane</keyword>
<evidence type="ECO:0000256" key="11">
    <source>
        <dbReference type="SAM" id="MobiDB-lite"/>
    </source>
</evidence>
<organism evidence="14 15">
    <name type="scientific">Rhodococcoides kyotonense</name>
    <dbReference type="NCBI Taxonomy" id="398843"/>
    <lineage>
        <taxon>Bacteria</taxon>
        <taxon>Bacillati</taxon>
        <taxon>Actinomycetota</taxon>
        <taxon>Actinomycetes</taxon>
        <taxon>Mycobacteriales</taxon>
        <taxon>Nocardiaceae</taxon>
        <taxon>Rhodococcoides</taxon>
    </lineage>
</organism>
<keyword evidence="15" id="KW-1185">Reference proteome</keyword>
<evidence type="ECO:0000256" key="9">
    <source>
        <dbReference type="ARBA" id="ARBA00023212"/>
    </source>
</evidence>
<dbReference type="AlphaFoldDB" id="A0A239GQN8"/>
<keyword evidence="5" id="KW-0808">Transferase</keyword>
<feature type="compositionally biased region" description="Low complexity" evidence="11">
    <location>
        <begin position="41"/>
        <end position="55"/>
    </location>
</feature>
<dbReference type="PROSITE" id="PS00108">
    <property type="entry name" value="PROTEIN_KINASE_ST"/>
    <property type="match status" value="1"/>
</dbReference>
<dbReference type="GO" id="GO:0005524">
    <property type="term" value="F:ATP binding"/>
    <property type="evidence" value="ECO:0007669"/>
    <property type="project" value="UniProtKB-UniRule"/>
</dbReference>
<feature type="region of interest" description="Disordered" evidence="11">
    <location>
        <begin position="1"/>
        <end position="75"/>
    </location>
</feature>
<evidence type="ECO:0000256" key="4">
    <source>
        <dbReference type="ARBA" id="ARBA00022527"/>
    </source>
</evidence>
<dbReference type="Proteomes" id="UP000198327">
    <property type="component" value="Unassembled WGS sequence"/>
</dbReference>
<dbReference type="CDD" id="cd14014">
    <property type="entry name" value="STKc_PknB_like"/>
    <property type="match status" value="1"/>
</dbReference>
<evidence type="ECO:0000256" key="7">
    <source>
        <dbReference type="ARBA" id="ARBA00022777"/>
    </source>
</evidence>
<dbReference type="PROSITE" id="PS50011">
    <property type="entry name" value="PROTEIN_KINASE_DOM"/>
    <property type="match status" value="1"/>
</dbReference>
<feature type="transmembrane region" description="Helical" evidence="12">
    <location>
        <begin position="552"/>
        <end position="580"/>
    </location>
</feature>
<evidence type="ECO:0000313" key="15">
    <source>
        <dbReference type="Proteomes" id="UP000198327"/>
    </source>
</evidence>
<dbReference type="GO" id="GO:0000922">
    <property type="term" value="C:spindle pole"/>
    <property type="evidence" value="ECO:0007669"/>
    <property type="project" value="UniProtKB-SubCell"/>
</dbReference>
<evidence type="ECO:0000256" key="2">
    <source>
        <dbReference type="ARBA" id="ARBA00004647"/>
    </source>
</evidence>
<dbReference type="PANTHER" id="PTHR43289:SF34">
    <property type="entry name" value="SERINE_THREONINE-PROTEIN KINASE YBDM-RELATED"/>
    <property type="match status" value="1"/>
</dbReference>
<dbReference type="GO" id="GO:0004674">
    <property type="term" value="F:protein serine/threonine kinase activity"/>
    <property type="evidence" value="ECO:0007669"/>
    <property type="project" value="UniProtKB-KW"/>
</dbReference>
<protein>
    <submittedName>
        <fullName evidence="14">Serine/threonine protein kinase</fullName>
    </submittedName>
</protein>
<name>A0A239GQN8_9NOCA</name>
<feature type="domain" description="Protein kinase" evidence="13">
    <location>
        <begin position="92"/>
        <end position="399"/>
    </location>
</feature>
<feature type="transmembrane region" description="Helical" evidence="12">
    <location>
        <begin position="609"/>
        <end position="628"/>
    </location>
</feature>